<feature type="domain" description="C2" evidence="3">
    <location>
        <begin position="84"/>
        <end position="206"/>
    </location>
</feature>
<proteinExistence type="predicted"/>
<feature type="compositionally biased region" description="Basic and acidic residues" evidence="2">
    <location>
        <begin position="20"/>
        <end position="32"/>
    </location>
</feature>
<dbReference type="PROSITE" id="PS50004">
    <property type="entry name" value="C2"/>
    <property type="match status" value="2"/>
</dbReference>
<accession>A0AAD9NNK8</accession>
<dbReference type="InterPro" id="IPR035892">
    <property type="entry name" value="C2_domain_sf"/>
</dbReference>
<dbReference type="SUPFAM" id="SSF49562">
    <property type="entry name" value="C2 domain (Calcium/lipid-binding domain, CaLB)"/>
    <property type="match status" value="2"/>
</dbReference>
<keyword evidence="1" id="KW-0677">Repeat</keyword>
<feature type="domain" description="C2" evidence="3">
    <location>
        <begin position="216"/>
        <end position="331"/>
    </location>
</feature>
<dbReference type="SMART" id="SM00239">
    <property type="entry name" value="C2"/>
    <property type="match status" value="2"/>
</dbReference>
<dbReference type="PRINTS" id="PR00360">
    <property type="entry name" value="C2DOMAIN"/>
</dbReference>
<dbReference type="Pfam" id="PF00168">
    <property type="entry name" value="C2"/>
    <property type="match status" value="2"/>
</dbReference>
<organism evidence="4 5">
    <name type="scientific">Ridgeia piscesae</name>
    <name type="common">Tubeworm</name>
    <dbReference type="NCBI Taxonomy" id="27915"/>
    <lineage>
        <taxon>Eukaryota</taxon>
        <taxon>Metazoa</taxon>
        <taxon>Spiralia</taxon>
        <taxon>Lophotrochozoa</taxon>
        <taxon>Annelida</taxon>
        <taxon>Polychaeta</taxon>
        <taxon>Sedentaria</taxon>
        <taxon>Canalipalpata</taxon>
        <taxon>Sabellida</taxon>
        <taxon>Siboglinidae</taxon>
        <taxon>Ridgeia</taxon>
    </lineage>
</organism>
<evidence type="ECO:0000313" key="4">
    <source>
        <dbReference type="EMBL" id="KAK2173709.1"/>
    </source>
</evidence>
<dbReference type="EMBL" id="JAODUO010000853">
    <property type="protein sequence ID" value="KAK2173709.1"/>
    <property type="molecule type" value="Genomic_DNA"/>
</dbReference>
<sequence length="403" mass="46298">MGSHNSHEREPRVASSSHQPDVERSFSQDPKHIQDLTRLIAAETNREHEVATDNYDYRKNNMKLLKAMFNKMDPNIMNAASRRERGEIELSLKYDQTRQLLLVKVIRARNLDPMDLRGKSADPYVKLYLHPTDQPSHNQTRTVPKTLNPSYREIFAFPLAEDQLRRRHLVVQVWDHDLLIPDDFIGEVTVSLEMCQFDGDPVDTWYPLKPQTNLNIQGDLEVSLVFRFPDKLLVTVHGATGLGRVNGLPDPFVKLQVPGLDTVYHTEVQRNTTDPVWNETFEFDVAKEELDMRYVILHVVDHSMIGSNESLGQVILQLSDFDLEQGCQSNFALADLKNNERLVSEESQQARMLEFREALVAHAAFRQPSLLFQKHPGKKVIKLTCRKAGTSSRLQLMDSFPVY</sequence>
<evidence type="ECO:0000259" key="3">
    <source>
        <dbReference type="PROSITE" id="PS50004"/>
    </source>
</evidence>
<feature type="region of interest" description="Disordered" evidence="2">
    <location>
        <begin position="1"/>
        <end position="32"/>
    </location>
</feature>
<dbReference type="PRINTS" id="PR00399">
    <property type="entry name" value="SYNAPTOTAGMN"/>
</dbReference>
<dbReference type="InterPro" id="IPR000008">
    <property type="entry name" value="C2_dom"/>
</dbReference>
<dbReference type="PANTHER" id="PTHR10024:SF203">
    <property type="entry name" value="C2 DOMAIN-CONTAINING PROTEIN"/>
    <property type="match status" value="1"/>
</dbReference>
<dbReference type="InterPro" id="IPR001565">
    <property type="entry name" value="Synaptotagmin"/>
</dbReference>
<dbReference type="CDD" id="cd00030">
    <property type="entry name" value="C2"/>
    <property type="match status" value="1"/>
</dbReference>
<name>A0AAD9NNK8_RIDPI</name>
<gene>
    <name evidence="4" type="ORF">NP493_854g00040</name>
</gene>
<evidence type="ECO:0000313" key="5">
    <source>
        <dbReference type="Proteomes" id="UP001209878"/>
    </source>
</evidence>
<dbReference type="GO" id="GO:0016020">
    <property type="term" value="C:membrane"/>
    <property type="evidence" value="ECO:0007669"/>
    <property type="project" value="InterPro"/>
</dbReference>
<comment type="caution">
    <text evidence="4">The sequence shown here is derived from an EMBL/GenBank/DDBJ whole genome shotgun (WGS) entry which is preliminary data.</text>
</comment>
<keyword evidence="5" id="KW-1185">Reference proteome</keyword>
<dbReference type="AlphaFoldDB" id="A0AAD9NNK8"/>
<reference evidence="4" key="1">
    <citation type="journal article" date="2023" name="Mol. Biol. Evol.">
        <title>Third-Generation Sequencing Reveals the Adaptive Role of the Epigenome in Three Deep-Sea Polychaetes.</title>
        <authorList>
            <person name="Perez M."/>
            <person name="Aroh O."/>
            <person name="Sun Y."/>
            <person name="Lan Y."/>
            <person name="Juniper S.K."/>
            <person name="Young C.R."/>
            <person name="Angers B."/>
            <person name="Qian P.Y."/>
        </authorList>
    </citation>
    <scope>NUCLEOTIDE SEQUENCE</scope>
    <source>
        <strain evidence="4">R07B-5</strain>
    </source>
</reference>
<dbReference type="Proteomes" id="UP001209878">
    <property type="component" value="Unassembled WGS sequence"/>
</dbReference>
<feature type="compositionally biased region" description="Basic and acidic residues" evidence="2">
    <location>
        <begin position="1"/>
        <end position="12"/>
    </location>
</feature>
<protein>
    <recommendedName>
        <fullName evidence="3">C2 domain-containing protein</fullName>
    </recommendedName>
</protein>
<evidence type="ECO:0000256" key="2">
    <source>
        <dbReference type="SAM" id="MobiDB-lite"/>
    </source>
</evidence>
<evidence type="ECO:0000256" key="1">
    <source>
        <dbReference type="ARBA" id="ARBA00022737"/>
    </source>
</evidence>
<dbReference type="PANTHER" id="PTHR10024">
    <property type="entry name" value="SYNAPTOTAGMIN"/>
    <property type="match status" value="1"/>
</dbReference>
<dbReference type="Gene3D" id="2.60.40.150">
    <property type="entry name" value="C2 domain"/>
    <property type="match status" value="2"/>
</dbReference>